<organism evidence="8 9">
    <name type="scientific">Protaetiibacter mangrovi</name>
    <dbReference type="NCBI Taxonomy" id="2970926"/>
    <lineage>
        <taxon>Bacteria</taxon>
        <taxon>Bacillati</taxon>
        <taxon>Actinomycetota</taxon>
        <taxon>Actinomycetes</taxon>
        <taxon>Micrococcales</taxon>
        <taxon>Microbacteriaceae</taxon>
        <taxon>Protaetiibacter</taxon>
    </lineage>
</organism>
<dbReference type="SUPFAM" id="SSF144091">
    <property type="entry name" value="Rhomboid-like"/>
    <property type="match status" value="1"/>
</dbReference>
<comment type="subcellular location">
    <subcellularLocation>
        <location evidence="1">Membrane</location>
        <topology evidence="1">Multi-pass membrane protein</topology>
    </subcellularLocation>
</comment>
<sequence length="308" mass="32815">MSSPRFGEQIEDDPSVCYRHPDRQSWVLCQRCGRTICPECQILAPVGVQCPDCVREAGGSAQWTPTHTKPARKRAAARRTPAASTGSGFSGWVTGLLRPGGESPPLSWVFAGTAVLLWLVGLFTANLPFVLLAAYPGAGWQLWRFLTFPFAYYAAFSLSGILLFAISIFFWLLFAPSVERNFGRTRFLTVFFAASVFGASAQLIFGGLASGLGAGLFGLLGSYAVLMWSYPPARMQILVVLAINLVINLALGGGSLPLIIGGLLAGAGSTYLLQFYDDRARSKPSTPYLIIAAGAIALAAVAVVVNLG</sequence>
<evidence type="ECO:0000259" key="7">
    <source>
        <dbReference type="Pfam" id="PF01694"/>
    </source>
</evidence>
<feature type="transmembrane region" description="Helical" evidence="6">
    <location>
        <begin position="287"/>
        <end position="307"/>
    </location>
</feature>
<dbReference type="GO" id="GO:0006508">
    <property type="term" value="P:proteolysis"/>
    <property type="evidence" value="ECO:0007669"/>
    <property type="project" value="UniProtKB-KW"/>
</dbReference>
<feature type="domain" description="Peptidase S54 rhomboid" evidence="7">
    <location>
        <begin position="140"/>
        <end position="269"/>
    </location>
</feature>
<evidence type="ECO:0000256" key="2">
    <source>
        <dbReference type="ARBA" id="ARBA00022692"/>
    </source>
</evidence>
<proteinExistence type="predicted"/>
<keyword evidence="8" id="KW-0378">Hydrolase</keyword>
<dbReference type="GO" id="GO:0008233">
    <property type="term" value="F:peptidase activity"/>
    <property type="evidence" value="ECO:0007669"/>
    <property type="project" value="UniProtKB-KW"/>
</dbReference>
<evidence type="ECO:0000256" key="5">
    <source>
        <dbReference type="SAM" id="MobiDB-lite"/>
    </source>
</evidence>
<evidence type="ECO:0000313" key="9">
    <source>
        <dbReference type="Proteomes" id="UP001205337"/>
    </source>
</evidence>
<gene>
    <name evidence="8" type="ORF">NUH29_11180</name>
</gene>
<evidence type="ECO:0000256" key="3">
    <source>
        <dbReference type="ARBA" id="ARBA00022989"/>
    </source>
</evidence>
<dbReference type="Gene3D" id="1.20.1540.10">
    <property type="entry name" value="Rhomboid-like"/>
    <property type="match status" value="1"/>
</dbReference>
<evidence type="ECO:0000256" key="4">
    <source>
        <dbReference type="ARBA" id="ARBA00023136"/>
    </source>
</evidence>
<dbReference type="Proteomes" id="UP001205337">
    <property type="component" value="Unassembled WGS sequence"/>
</dbReference>
<feature type="transmembrane region" description="Helical" evidence="6">
    <location>
        <begin position="187"/>
        <end position="205"/>
    </location>
</feature>
<evidence type="ECO:0000256" key="1">
    <source>
        <dbReference type="ARBA" id="ARBA00004141"/>
    </source>
</evidence>
<dbReference type="InterPro" id="IPR022764">
    <property type="entry name" value="Peptidase_S54_rhomboid_dom"/>
</dbReference>
<feature type="transmembrane region" description="Helical" evidence="6">
    <location>
        <begin position="106"/>
        <end position="130"/>
    </location>
</feature>
<comment type="caution">
    <text evidence="8">The sequence shown here is derived from an EMBL/GenBank/DDBJ whole genome shotgun (WGS) entry which is preliminary data.</text>
</comment>
<feature type="transmembrane region" description="Helical" evidence="6">
    <location>
        <begin position="150"/>
        <end position="175"/>
    </location>
</feature>
<dbReference type="Pfam" id="PF01694">
    <property type="entry name" value="Rhomboid"/>
    <property type="match status" value="1"/>
</dbReference>
<dbReference type="SUPFAM" id="SSF57845">
    <property type="entry name" value="B-box zinc-binding domain"/>
    <property type="match status" value="1"/>
</dbReference>
<dbReference type="RefSeq" id="WP_258799209.1">
    <property type="nucleotide sequence ID" value="NZ_JANTHX010000007.1"/>
</dbReference>
<keyword evidence="9" id="KW-1185">Reference proteome</keyword>
<name>A0ABT1ZHB8_9MICO</name>
<keyword evidence="3 6" id="KW-1133">Transmembrane helix</keyword>
<dbReference type="InterPro" id="IPR035952">
    <property type="entry name" value="Rhomboid-like_sf"/>
</dbReference>
<evidence type="ECO:0000256" key="6">
    <source>
        <dbReference type="SAM" id="Phobius"/>
    </source>
</evidence>
<keyword evidence="4 6" id="KW-0472">Membrane</keyword>
<accession>A0ABT1ZHB8</accession>
<keyword evidence="8" id="KW-0645">Protease</keyword>
<keyword evidence="2 6" id="KW-0812">Transmembrane</keyword>
<evidence type="ECO:0000313" key="8">
    <source>
        <dbReference type="EMBL" id="MCS0500107.1"/>
    </source>
</evidence>
<feature type="transmembrane region" description="Helical" evidence="6">
    <location>
        <begin position="237"/>
        <end position="267"/>
    </location>
</feature>
<protein>
    <submittedName>
        <fullName evidence="8">Rhomboid family intramembrane serine protease</fullName>
    </submittedName>
</protein>
<feature type="transmembrane region" description="Helical" evidence="6">
    <location>
        <begin position="211"/>
        <end position="230"/>
    </location>
</feature>
<reference evidence="8 9" key="1">
    <citation type="submission" date="2022-08" db="EMBL/GenBank/DDBJ databases">
        <authorList>
            <person name="Li F."/>
        </authorList>
    </citation>
    <scope>NUCLEOTIDE SEQUENCE [LARGE SCALE GENOMIC DNA]</scope>
    <source>
        <strain evidence="8 9">10F1B-8-1</strain>
    </source>
</reference>
<feature type="region of interest" description="Disordered" evidence="5">
    <location>
        <begin position="61"/>
        <end position="86"/>
    </location>
</feature>
<dbReference type="EMBL" id="JANTHX010000007">
    <property type="protein sequence ID" value="MCS0500107.1"/>
    <property type="molecule type" value="Genomic_DNA"/>
</dbReference>